<evidence type="ECO:0000256" key="5">
    <source>
        <dbReference type="ARBA" id="ARBA00022927"/>
    </source>
</evidence>
<dbReference type="NCBIfam" id="NF004373">
    <property type="entry name" value="PRK05740.1-3"/>
    <property type="match status" value="1"/>
</dbReference>
<feature type="transmembrane region" description="Helical" evidence="9">
    <location>
        <begin position="128"/>
        <end position="146"/>
    </location>
</feature>
<comment type="similarity">
    <text evidence="9">Belongs to the SecE/SEC61-gamma family.</text>
</comment>
<accession>A0ABW8U5Z4</accession>
<comment type="subunit">
    <text evidence="9">Component of the Sec protein translocase complex. Heterotrimer consisting of SecY, SecE and SecG subunits. The heterotrimers can form oligomers, although 1 heterotrimer is thought to be able to translocate proteins. Interacts with the ribosome. Interacts with SecDF, and other proteins may be involved. Interacts with SecA.</text>
</comment>
<dbReference type="PROSITE" id="PS01067">
    <property type="entry name" value="SECE_SEC61G"/>
    <property type="match status" value="1"/>
</dbReference>
<gene>
    <name evidence="9 10" type="primary">secE</name>
    <name evidence="10" type="ORF">ACJHVH_02865</name>
</gene>
<dbReference type="PRINTS" id="PR01650">
    <property type="entry name" value="SECETRNLCASE"/>
</dbReference>
<dbReference type="Gene3D" id="1.20.5.1030">
    <property type="entry name" value="Preprotein translocase secy subunit"/>
    <property type="match status" value="1"/>
</dbReference>
<evidence type="ECO:0000313" key="11">
    <source>
        <dbReference type="Proteomes" id="UP001624684"/>
    </source>
</evidence>
<evidence type="ECO:0000256" key="4">
    <source>
        <dbReference type="ARBA" id="ARBA00022692"/>
    </source>
</evidence>
<evidence type="ECO:0000256" key="7">
    <source>
        <dbReference type="ARBA" id="ARBA00023010"/>
    </source>
</evidence>
<name>A0ABW8U5Z4_9GAMM</name>
<keyword evidence="5 9" id="KW-0653">Protein transport</keyword>
<dbReference type="EMBL" id="JBJJXE010000003">
    <property type="protein sequence ID" value="MFL1731945.1"/>
    <property type="molecule type" value="Genomic_DNA"/>
</dbReference>
<dbReference type="Pfam" id="PF00584">
    <property type="entry name" value="SecE"/>
    <property type="match status" value="1"/>
</dbReference>
<evidence type="ECO:0000256" key="3">
    <source>
        <dbReference type="ARBA" id="ARBA00022475"/>
    </source>
</evidence>
<proteinExistence type="inferred from homology"/>
<keyword evidence="8 9" id="KW-0472">Membrane</keyword>
<dbReference type="RefSeq" id="WP_249101400.1">
    <property type="nucleotide sequence ID" value="NZ_JAMBAQ010000017.1"/>
</dbReference>
<sequence length="159" mass="18019">MSANKDNFDSQARTVASNGSAQQKKTITVSKENVVEVAKRHSVKDYLLWLLAVVALIGATLVSDYLPRYWVMANDVWVQLACTASLIIFAIICLVFTHQGRAFKTLLKDAGIELRRVTWPTKDETIRYTWQTILMIIIFGVVVWVLDNIFNKIIGFVLN</sequence>
<evidence type="ECO:0000313" key="10">
    <source>
        <dbReference type="EMBL" id="MFL1731945.1"/>
    </source>
</evidence>
<dbReference type="NCBIfam" id="TIGR00964">
    <property type="entry name" value="secE_bact"/>
    <property type="match status" value="1"/>
</dbReference>
<dbReference type="HAMAP" id="MF_00422">
    <property type="entry name" value="SecE"/>
    <property type="match status" value="1"/>
</dbReference>
<keyword evidence="11" id="KW-1185">Reference proteome</keyword>
<evidence type="ECO:0000256" key="8">
    <source>
        <dbReference type="ARBA" id="ARBA00023136"/>
    </source>
</evidence>
<comment type="caution">
    <text evidence="9">Lacks conserved residue(s) required for the propagation of feature annotation.</text>
</comment>
<comment type="subcellular location">
    <subcellularLocation>
        <location evidence="1">Membrane</location>
    </subcellularLocation>
</comment>
<feature type="transmembrane region" description="Helical" evidence="9">
    <location>
        <begin position="46"/>
        <end position="66"/>
    </location>
</feature>
<reference evidence="10 11" key="1">
    <citation type="submission" date="2024-11" db="EMBL/GenBank/DDBJ databases">
        <title>First Report of Moraxella oculi in Brazil in an Infectious Bovine Keratoconjunctivitis Outbreak.</title>
        <authorList>
            <person name="Carvalho C.V."/>
            <person name="Domingues R."/>
            <person name="Coutinho C."/>
            <person name="Honorio N.T.B.S."/>
            <person name="Faza D.R.L.R."/>
            <person name="Carvalho W.A."/>
            <person name="Machado A.B.F."/>
            <person name="Martins M.F."/>
            <person name="Gaspar E.B."/>
        </authorList>
    </citation>
    <scope>NUCLEOTIDE SEQUENCE [LARGE SCALE GENOMIC DNA]</scope>
    <source>
        <strain evidence="10 11">2117LE</strain>
    </source>
</reference>
<feature type="transmembrane region" description="Helical" evidence="9">
    <location>
        <begin position="78"/>
        <end position="97"/>
    </location>
</feature>
<dbReference type="InterPro" id="IPR005807">
    <property type="entry name" value="SecE_bac"/>
</dbReference>
<keyword evidence="7 9" id="KW-0811">Translocation</keyword>
<organism evidence="10 11">
    <name type="scientific">Moraxella oculi</name>
    <dbReference type="NCBI Taxonomy" id="2940516"/>
    <lineage>
        <taxon>Bacteria</taxon>
        <taxon>Pseudomonadati</taxon>
        <taxon>Pseudomonadota</taxon>
        <taxon>Gammaproteobacteria</taxon>
        <taxon>Moraxellales</taxon>
        <taxon>Moraxellaceae</taxon>
        <taxon>Moraxella</taxon>
    </lineage>
</organism>
<dbReference type="PANTHER" id="PTHR33910">
    <property type="entry name" value="PROTEIN TRANSLOCASE SUBUNIT SECE"/>
    <property type="match status" value="1"/>
</dbReference>
<dbReference type="Proteomes" id="UP001624684">
    <property type="component" value="Unassembled WGS sequence"/>
</dbReference>
<dbReference type="PANTHER" id="PTHR33910:SF1">
    <property type="entry name" value="PROTEIN TRANSLOCASE SUBUNIT SECE"/>
    <property type="match status" value="1"/>
</dbReference>
<evidence type="ECO:0000256" key="1">
    <source>
        <dbReference type="ARBA" id="ARBA00004370"/>
    </source>
</evidence>
<keyword evidence="6 9" id="KW-1133">Transmembrane helix</keyword>
<evidence type="ECO:0000256" key="6">
    <source>
        <dbReference type="ARBA" id="ARBA00022989"/>
    </source>
</evidence>
<protein>
    <recommendedName>
        <fullName evidence="9">Protein translocase subunit SecE</fullName>
    </recommendedName>
</protein>
<comment type="caution">
    <text evidence="10">The sequence shown here is derived from an EMBL/GenBank/DDBJ whole genome shotgun (WGS) entry which is preliminary data.</text>
</comment>
<dbReference type="InterPro" id="IPR001901">
    <property type="entry name" value="Translocase_SecE/Sec61-g"/>
</dbReference>
<keyword evidence="4 9" id="KW-0812">Transmembrane</keyword>
<dbReference type="InterPro" id="IPR038379">
    <property type="entry name" value="SecE_sf"/>
</dbReference>
<keyword evidence="3 9" id="KW-1003">Cell membrane</keyword>
<keyword evidence="2 9" id="KW-0813">Transport</keyword>
<evidence type="ECO:0000256" key="9">
    <source>
        <dbReference type="HAMAP-Rule" id="MF_00422"/>
    </source>
</evidence>
<comment type="function">
    <text evidence="9">Essential subunit of the Sec protein translocation channel SecYEG. Clamps together the 2 halves of SecY. May contact the channel plug during translocation.</text>
</comment>
<evidence type="ECO:0000256" key="2">
    <source>
        <dbReference type="ARBA" id="ARBA00022448"/>
    </source>
</evidence>